<reference evidence="1 2" key="1">
    <citation type="submission" date="2023-07" db="EMBL/GenBank/DDBJ databases">
        <title>Sequencing the genomes of 1000 actinobacteria strains.</title>
        <authorList>
            <person name="Klenk H.-P."/>
        </authorList>
    </citation>
    <scope>NUCLEOTIDE SEQUENCE [LARGE SCALE GENOMIC DNA]</scope>
    <source>
        <strain evidence="1 2">DSM 43749</strain>
    </source>
</reference>
<sequence>MLSWNPVRAAWKKRPPVAPAKLVTSQGACRRGPFAGSVKVVEYDSVMSDVMDVRAEYIHARWTFVDGARMVSLLSSLGATDEDFERLKLVSDRLETDPTLPFRRSRNGRICLDAQTRRGYRLESQPFILSRKEDFVRHDSETLRRFDEVQDDLQSNTALQAMLIFKFLVIHGVDIARRPHLDYGRAEWICTLFNLRTLTTPDLLGEPALEGVHSDGVDHTMTTFLSSRNMTADSAETILHDMSEVNGRRWHETNPELVKGRARHRDFLDTLMVVDHEYKHSVSPVYPIDDAESAVRDMLIFFTRKPAVEGHVSFRYDSTTPHRTLPMSFDIPAVPPRIGTDGLIGVTQ</sequence>
<dbReference type="Pfam" id="PF10014">
    <property type="entry name" value="2OG-Fe_Oxy_2"/>
    <property type="match status" value="1"/>
</dbReference>
<organism evidence="1 2">
    <name type="scientific">Saccharothrix longispora</name>
    <dbReference type="NCBI Taxonomy" id="33920"/>
    <lineage>
        <taxon>Bacteria</taxon>
        <taxon>Bacillati</taxon>
        <taxon>Actinomycetota</taxon>
        <taxon>Actinomycetes</taxon>
        <taxon>Pseudonocardiales</taxon>
        <taxon>Pseudonocardiaceae</taxon>
        <taxon>Saccharothrix</taxon>
    </lineage>
</organism>
<dbReference type="Gene3D" id="2.60.120.620">
    <property type="entry name" value="q2cbj1_9rhob like domain"/>
    <property type="match status" value="1"/>
</dbReference>
<name>A0ABU1PS01_9PSEU</name>
<protein>
    <recommendedName>
        <fullName evidence="3">2OG-Fe dioxygenase-domain-containing protein</fullName>
    </recommendedName>
</protein>
<dbReference type="RefSeq" id="WP_310305302.1">
    <property type="nucleotide sequence ID" value="NZ_JAVDSG010000001.1"/>
</dbReference>
<keyword evidence="2" id="KW-1185">Reference proteome</keyword>
<proteinExistence type="predicted"/>
<dbReference type="Proteomes" id="UP001268819">
    <property type="component" value="Unassembled WGS sequence"/>
</dbReference>
<dbReference type="EMBL" id="JAVDSG010000001">
    <property type="protein sequence ID" value="MDR6593053.1"/>
    <property type="molecule type" value="Genomic_DNA"/>
</dbReference>
<dbReference type="InterPro" id="IPR018724">
    <property type="entry name" value="2OG-Fe_dioxygenase"/>
</dbReference>
<evidence type="ECO:0008006" key="3">
    <source>
        <dbReference type="Google" id="ProtNLM"/>
    </source>
</evidence>
<accession>A0ABU1PS01</accession>
<comment type="caution">
    <text evidence="1">The sequence shown here is derived from an EMBL/GenBank/DDBJ whole genome shotgun (WGS) entry which is preliminary data.</text>
</comment>
<gene>
    <name evidence="1" type="ORF">J2S66_001437</name>
</gene>
<evidence type="ECO:0000313" key="1">
    <source>
        <dbReference type="EMBL" id="MDR6593053.1"/>
    </source>
</evidence>
<evidence type="ECO:0000313" key="2">
    <source>
        <dbReference type="Proteomes" id="UP001268819"/>
    </source>
</evidence>